<reference evidence="1" key="1">
    <citation type="journal article" date="2014" name="Front. Microbiol.">
        <title>High frequency of phylogenetically diverse reductive dehalogenase-homologous genes in deep subseafloor sedimentary metagenomes.</title>
        <authorList>
            <person name="Kawai M."/>
            <person name="Futagami T."/>
            <person name="Toyoda A."/>
            <person name="Takaki Y."/>
            <person name="Nishi S."/>
            <person name="Hori S."/>
            <person name="Arai W."/>
            <person name="Tsubouchi T."/>
            <person name="Morono Y."/>
            <person name="Uchiyama I."/>
            <person name="Ito T."/>
            <person name="Fujiyama A."/>
            <person name="Inagaki F."/>
            <person name="Takami H."/>
        </authorList>
    </citation>
    <scope>NUCLEOTIDE SEQUENCE</scope>
    <source>
        <strain evidence="1">Expedition CK06-06</strain>
    </source>
</reference>
<dbReference type="EMBL" id="BARS01021517">
    <property type="protein sequence ID" value="GAG04512.1"/>
    <property type="molecule type" value="Genomic_DNA"/>
</dbReference>
<organism evidence="1">
    <name type="scientific">marine sediment metagenome</name>
    <dbReference type="NCBI Taxonomy" id="412755"/>
    <lineage>
        <taxon>unclassified sequences</taxon>
        <taxon>metagenomes</taxon>
        <taxon>ecological metagenomes</taxon>
    </lineage>
</organism>
<dbReference type="AlphaFoldDB" id="X0UZD1"/>
<gene>
    <name evidence="1" type="ORF">S01H1_34547</name>
</gene>
<accession>X0UZD1</accession>
<protein>
    <submittedName>
        <fullName evidence="1">Uncharacterized protein</fullName>
    </submittedName>
</protein>
<comment type="caution">
    <text evidence="1">The sequence shown here is derived from an EMBL/GenBank/DDBJ whole genome shotgun (WGS) entry which is preliminary data.</text>
</comment>
<proteinExistence type="predicted"/>
<name>X0UZD1_9ZZZZ</name>
<evidence type="ECO:0000313" key="1">
    <source>
        <dbReference type="EMBL" id="GAG04512.1"/>
    </source>
</evidence>
<sequence length="74" mass="7947">MNRSARTILISTIALVIAARPVVAQTAPTELEMGDVIQREISVGEVHPFSVDMDADQFLLAVVEQRGVDVAITA</sequence>
<feature type="non-terminal residue" evidence="1">
    <location>
        <position position="74"/>
    </location>
</feature>